<dbReference type="PRINTS" id="PR00035">
    <property type="entry name" value="HTHGNTR"/>
</dbReference>
<evidence type="ECO:0000256" key="1">
    <source>
        <dbReference type="ARBA" id="ARBA00023015"/>
    </source>
</evidence>
<dbReference type="CDD" id="cd07377">
    <property type="entry name" value="WHTH_GntR"/>
    <property type="match status" value="1"/>
</dbReference>
<protein>
    <submittedName>
        <fullName evidence="6">FCD domain-containing protein</fullName>
    </submittedName>
</protein>
<dbReference type="Pfam" id="PF00392">
    <property type="entry name" value="GntR"/>
    <property type="match status" value="1"/>
</dbReference>
<evidence type="ECO:0000256" key="3">
    <source>
        <dbReference type="ARBA" id="ARBA00023163"/>
    </source>
</evidence>
<dbReference type="SUPFAM" id="SSF46785">
    <property type="entry name" value="Winged helix' DNA-binding domain"/>
    <property type="match status" value="1"/>
</dbReference>
<dbReference type="SMART" id="SM00345">
    <property type="entry name" value="HTH_GNTR"/>
    <property type="match status" value="1"/>
</dbReference>
<dbReference type="InterPro" id="IPR000524">
    <property type="entry name" value="Tscrpt_reg_HTH_GntR"/>
</dbReference>
<gene>
    <name evidence="6" type="ORF">KO481_15185</name>
</gene>
<evidence type="ECO:0000259" key="5">
    <source>
        <dbReference type="PROSITE" id="PS50949"/>
    </source>
</evidence>
<dbReference type="Pfam" id="PF07729">
    <property type="entry name" value="FCD"/>
    <property type="match status" value="1"/>
</dbReference>
<dbReference type="EMBL" id="JAHKNI010000004">
    <property type="protein sequence ID" value="MBU3062862.1"/>
    <property type="molecule type" value="Genomic_DNA"/>
</dbReference>
<evidence type="ECO:0000256" key="4">
    <source>
        <dbReference type="SAM" id="MobiDB-lite"/>
    </source>
</evidence>
<keyword evidence="7" id="KW-1185">Reference proteome</keyword>
<name>A0ABS6AXT7_9NOCA</name>
<dbReference type="RefSeq" id="WP_215917737.1">
    <property type="nucleotide sequence ID" value="NZ_JAHKNI010000004.1"/>
</dbReference>
<reference evidence="6 7" key="1">
    <citation type="submission" date="2021-06" db="EMBL/GenBank/DDBJ databases">
        <title>Actinomycetes sequencing.</title>
        <authorList>
            <person name="Shan Q."/>
        </authorList>
    </citation>
    <scope>NUCLEOTIDE SEQUENCE [LARGE SCALE GENOMIC DNA]</scope>
    <source>
        <strain evidence="6 7">NEAU-G5</strain>
    </source>
</reference>
<organism evidence="6 7">
    <name type="scientific">Nocardia albiluteola</name>
    <dbReference type="NCBI Taxonomy" id="2842303"/>
    <lineage>
        <taxon>Bacteria</taxon>
        <taxon>Bacillati</taxon>
        <taxon>Actinomycetota</taxon>
        <taxon>Actinomycetes</taxon>
        <taxon>Mycobacteriales</taxon>
        <taxon>Nocardiaceae</taxon>
        <taxon>Nocardia</taxon>
    </lineage>
</organism>
<keyword evidence="3" id="KW-0804">Transcription</keyword>
<keyword evidence="2" id="KW-0238">DNA-binding</keyword>
<dbReference type="SMART" id="SM00895">
    <property type="entry name" value="FCD"/>
    <property type="match status" value="1"/>
</dbReference>
<dbReference type="Proteomes" id="UP000733379">
    <property type="component" value="Unassembled WGS sequence"/>
</dbReference>
<dbReference type="SUPFAM" id="SSF48008">
    <property type="entry name" value="GntR ligand-binding domain-like"/>
    <property type="match status" value="1"/>
</dbReference>
<evidence type="ECO:0000313" key="6">
    <source>
        <dbReference type="EMBL" id="MBU3062862.1"/>
    </source>
</evidence>
<dbReference type="PROSITE" id="PS50949">
    <property type="entry name" value="HTH_GNTR"/>
    <property type="match status" value="1"/>
</dbReference>
<dbReference type="InterPro" id="IPR008920">
    <property type="entry name" value="TF_FadR/GntR_C"/>
</dbReference>
<dbReference type="PANTHER" id="PTHR43537">
    <property type="entry name" value="TRANSCRIPTIONAL REGULATOR, GNTR FAMILY"/>
    <property type="match status" value="1"/>
</dbReference>
<dbReference type="InterPro" id="IPR036390">
    <property type="entry name" value="WH_DNA-bd_sf"/>
</dbReference>
<feature type="domain" description="HTH gntR-type" evidence="5">
    <location>
        <begin position="9"/>
        <end position="77"/>
    </location>
</feature>
<feature type="region of interest" description="Disordered" evidence="4">
    <location>
        <begin position="229"/>
        <end position="299"/>
    </location>
</feature>
<dbReference type="Gene3D" id="1.10.10.10">
    <property type="entry name" value="Winged helix-like DNA-binding domain superfamily/Winged helix DNA-binding domain"/>
    <property type="match status" value="1"/>
</dbReference>
<dbReference type="PANTHER" id="PTHR43537:SF47">
    <property type="entry name" value="REGULATORY PROTEIN GNTR HTH"/>
    <property type="match status" value="1"/>
</dbReference>
<feature type="compositionally biased region" description="Basic and acidic residues" evidence="4">
    <location>
        <begin position="266"/>
        <end position="280"/>
    </location>
</feature>
<accession>A0ABS6AXT7</accession>
<evidence type="ECO:0000256" key="2">
    <source>
        <dbReference type="ARBA" id="ARBA00023125"/>
    </source>
</evidence>
<dbReference type="InterPro" id="IPR011711">
    <property type="entry name" value="GntR_C"/>
</dbReference>
<dbReference type="Gene3D" id="1.20.120.530">
    <property type="entry name" value="GntR ligand-binding domain-like"/>
    <property type="match status" value="1"/>
</dbReference>
<comment type="caution">
    <text evidence="6">The sequence shown here is derived from an EMBL/GenBank/DDBJ whole genome shotgun (WGS) entry which is preliminary data.</text>
</comment>
<evidence type="ECO:0000313" key="7">
    <source>
        <dbReference type="Proteomes" id="UP000733379"/>
    </source>
</evidence>
<feature type="compositionally biased region" description="Low complexity" evidence="4">
    <location>
        <begin position="243"/>
        <end position="258"/>
    </location>
</feature>
<keyword evidence="1" id="KW-0805">Transcription regulation</keyword>
<proteinExistence type="predicted"/>
<dbReference type="InterPro" id="IPR036388">
    <property type="entry name" value="WH-like_DNA-bd_sf"/>
</dbReference>
<sequence>MELTPVSAGSTVDAVLDQLQATVRSGAWAVGQRIPGELELTRQLRVSRPAVREAIRALTHIGVLEVRRGDGTYVRSAADPRPLLQRMQRCDVRDVFEVQLAYDVQAAKLAARRRTEADIARLHTLLEARNSATGAAEFGDTDAEFHLAIIEITRNPVLVEAARFFAAQLRQALGAVRRDHEVPEAGPAAHRAVVDAIAAGDAEAAGRAAAAVVEPTLAVLDSLAEAENTGAAVDPAMPHRATRTANARAPRAKAGADTDTPNTPEVRIRSTPEGTSDSRRQPGSRSPESPAAHDRKSAR</sequence>